<comment type="pathway">
    <text evidence="1">Carbohydrate metabolism; tricarboxylic acid cycle.</text>
</comment>
<dbReference type="SUPFAM" id="SSF48256">
    <property type="entry name" value="Citrate synthase"/>
    <property type="match status" value="1"/>
</dbReference>
<dbReference type="Gene3D" id="1.10.230.10">
    <property type="entry name" value="Cytochrome P450-Terp, domain 2"/>
    <property type="match status" value="1"/>
</dbReference>
<protein>
    <recommendedName>
        <fullName evidence="5">Citrate synthase</fullName>
    </recommendedName>
</protein>
<dbReference type="InterPro" id="IPR002020">
    <property type="entry name" value="Citrate_synthase"/>
</dbReference>
<dbReference type="Proteomes" id="UP000612893">
    <property type="component" value="Unassembled WGS sequence"/>
</dbReference>
<dbReference type="PRINTS" id="PR00143">
    <property type="entry name" value="CITRTSNTHASE"/>
</dbReference>
<keyword evidence="9" id="KW-1185">Reference proteome</keyword>
<accession>A0A934JZ11</accession>
<sequence length="369" mass="39587">MSMGVSAGLEGVSIGETRISFVDGQNGRLVYSAHDAVELAESRSFEEVWFLLHNGRLPAAGELRGFTAELRQSGRLKPEEVEAVLPVLRGEPMAALRSALSVLAASRGLRPWLNRALSELSSEAVGLAAATPQLVEMVLHRRGPMAWDEPAGYAERYLWGVLGGRPEPGLARALEAYLILTADHGMNASTFAARVATSTAADAGGALVAAIATLSGPLHGGAPGPVLDMLDAAGTREEARRWISAELAAGRRLMGFGHRVYRVDDPRAVALRRVATEIGGPRVELARAVEQEALSALAELKPSRPLRTNVEFWTAMVLERCGIPREAFSLTFTSSRMADWTAHVIEQASHNRLIRPTADYTGPMPPPPP</sequence>
<keyword evidence="3 5" id="KW-0808">Transferase</keyword>
<dbReference type="Gene3D" id="1.10.580.10">
    <property type="entry name" value="Citrate Synthase, domain 1"/>
    <property type="match status" value="1"/>
</dbReference>
<organism evidence="8 9">
    <name type="scientific">Candidatus Nephthysia bennettiae</name>
    <dbReference type="NCBI Taxonomy" id="3127016"/>
    <lineage>
        <taxon>Bacteria</taxon>
        <taxon>Bacillati</taxon>
        <taxon>Candidatus Dormiibacterota</taxon>
        <taxon>Candidatus Dormibacteria</taxon>
        <taxon>Candidatus Dormibacterales</taxon>
        <taxon>Candidatus Dormibacteraceae</taxon>
        <taxon>Candidatus Nephthysia</taxon>
    </lineage>
</organism>
<feature type="active site" evidence="6">
    <location>
        <position position="311"/>
    </location>
</feature>
<dbReference type="InterPro" id="IPR019810">
    <property type="entry name" value="Citrate_synthase_AS"/>
</dbReference>
<comment type="similarity">
    <text evidence="2 5 7">Belongs to the citrate synthase family.</text>
</comment>
<dbReference type="PANTHER" id="PTHR11739:SF23">
    <property type="entry name" value="CITRATE SYNTHASE 2-RELATED"/>
    <property type="match status" value="1"/>
</dbReference>
<evidence type="ECO:0000256" key="1">
    <source>
        <dbReference type="ARBA" id="ARBA00005163"/>
    </source>
</evidence>
<dbReference type="PANTHER" id="PTHR11739">
    <property type="entry name" value="CITRATE SYNTHASE"/>
    <property type="match status" value="1"/>
</dbReference>
<keyword evidence="8" id="KW-0012">Acyltransferase</keyword>
<comment type="caution">
    <text evidence="8">The sequence shown here is derived from an EMBL/GenBank/DDBJ whole genome shotgun (WGS) entry which is preliminary data.</text>
</comment>
<evidence type="ECO:0000256" key="7">
    <source>
        <dbReference type="RuleBase" id="RU003406"/>
    </source>
</evidence>
<dbReference type="Pfam" id="PF00285">
    <property type="entry name" value="Citrate_synt"/>
    <property type="match status" value="1"/>
</dbReference>
<evidence type="ECO:0000313" key="8">
    <source>
        <dbReference type="EMBL" id="MBJ7596769.1"/>
    </source>
</evidence>
<evidence type="ECO:0000256" key="2">
    <source>
        <dbReference type="ARBA" id="ARBA00010566"/>
    </source>
</evidence>
<evidence type="ECO:0000313" key="9">
    <source>
        <dbReference type="Proteomes" id="UP000612893"/>
    </source>
</evidence>
<dbReference type="PIRSF" id="PIRSF001369">
    <property type="entry name" value="Citrate_synth"/>
    <property type="match status" value="1"/>
</dbReference>
<dbReference type="EMBL" id="JAEKNR010000023">
    <property type="protein sequence ID" value="MBJ7596769.1"/>
    <property type="molecule type" value="Genomic_DNA"/>
</dbReference>
<evidence type="ECO:0000256" key="4">
    <source>
        <dbReference type="ARBA" id="ARBA00049288"/>
    </source>
</evidence>
<evidence type="ECO:0000256" key="3">
    <source>
        <dbReference type="ARBA" id="ARBA00022679"/>
    </source>
</evidence>
<comment type="catalytic activity">
    <reaction evidence="4">
        <text>oxaloacetate + acetyl-CoA + H2O = citrate + CoA + H(+)</text>
        <dbReference type="Rhea" id="RHEA:16845"/>
        <dbReference type="ChEBI" id="CHEBI:15377"/>
        <dbReference type="ChEBI" id="CHEBI:15378"/>
        <dbReference type="ChEBI" id="CHEBI:16452"/>
        <dbReference type="ChEBI" id="CHEBI:16947"/>
        <dbReference type="ChEBI" id="CHEBI:57287"/>
        <dbReference type="ChEBI" id="CHEBI:57288"/>
        <dbReference type="EC" id="2.3.3.16"/>
    </reaction>
</comment>
<dbReference type="NCBIfam" id="NF009005">
    <property type="entry name" value="PRK12350.1"/>
    <property type="match status" value="1"/>
</dbReference>
<feature type="active site" evidence="6">
    <location>
        <position position="258"/>
    </location>
</feature>
<reference evidence="8" key="1">
    <citation type="submission" date="2020-10" db="EMBL/GenBank/DDBJ databases">
        <title>Ca. Dormibacterota MAGs.</title>
        <authorList>
            <person name="Montgomery K."/>
        </authorList>
    </citation>
    <scope>NUCLEOTIDE SEQUENCE [LARGE SCALE GENOMIC DNA]</scope>
    <source>
        <strain evidence="8">SC8812_S17_10</strain>
    </source>
</reference>
<dbReference type="PROSITE" id="PS00480">
    <property type="entry name" value="CITRATE_SYNTHASE"/>
    <property type="match status" value="1"/>
</dbReference>
<dbReference type="AlphaFoldDB" id="A0A934JZ11"/>
<dbReference type="GO" id="GO:0005829">
    <property type="term" value="C:cytosol"/>
    <property type="evidence" value="ECO:0007669"/>
    <property type="project" value="TreeGrafter"/>
</dbReference>
<dbReference type="InterPro" id="IPR016143">
    <property type="entry name" value="Citrate_synth-like_sm_a-sub"/>
</dbReference>
<dbReference type="InterPro" id="IPR036969">
    <property type="entry name" value="Citrate_synthase_sf"/>
</dbReference>
<evidence type="ECO:0000256" key="5">
    <source>
        <dbReference type="PIRNR" id="PIRNR001369"/>
    </source>
</evidence>
<gene>
    <name evidence="8" type="ORF">JF922_01595</name>
</gene>
<dbReference type="GO" id="GO:0005975">
    <property type="term" value="P:carbohydrate metabolic process"/>
    <property type="evidence" value="ECO:0007669"/>
    <property type="project" value="TreeGrafter"/>
</dbReference>
<name>A0A934JZ11_9BACT</name>
<proteinExistence type="inferred from homology"/>
<dbReference type="InterPro" id="IPR024176">
    <property type="entry name" value="Citrate_synthase_bac-typ"/>
</dbReference>
<evidence type="ECO:0000256" key="6">
    <source>
        <dbReference type="PIRSR" id="PIRSR001369-1"/>
    </source>
</evidence>
<dbReference type="GO" id="GO:0036440">
    <property type="term" value="F:citrate synthase activity"/>
    <property type="evidence" value="ECO:0007669"/>
    <property type="project" value="UniProtKB-EC"/>
</dbReference>
<dbReference type="InterPro" id="IPR016142">
    <property type="entry name" value="Citrate_synth-like_lrg_a-sub"/>
</dbReference>
<dbReference type="GO" id="GO:0006099">
    <property type="term" value="P:tricarboxylic acid cycle"/>
    <property type="evidence" value="ECO:0007669"/>
    <property type="project" value="InterPro"/>
</dbReference>